<keyword evidence="4" id="KW-0808">Transferase</keyword>
<dbReference type="InterPro" id="IPR004358">
    <property type="entry name" value="Sig_transdc_His_kin-like_C"/>
</dbReference>
<dbReference type="Pfam" id="PF13188">
    <property type="entry name" value="PAS_8"/>
    <property type="match status" value="1"/>
</dbReference>
<dbReference type="RefSeq" id="WP_271012281.1">
    <property type="nucleotide sequence ID" value="NZ_JAQIFT010000043.1"/>
</dbReference>
<dbReference type="Gene3D" id="3.30.565.10">
    <property type="entry name" value="Histidine kinase-like ATPase, C-terminal domain"/>
    <property type="match status" value="1"/>
</dbReference>
<dbReference type="SUPFAM" id="SSF55874">
    <property type="entry name" value="ATPase domain of HSP90 chaperone/DNA topoisomerase II/histidine kinase"/>
    <property type="match status" value="1"/>
</dbReference>
<dbReference type="InterPro" id="IPR036097">
    <property type="entry name" value="HisK_dim/P_sf"/>
</dbReference>
<dbReference type="InterPro" id="IPR003661">
    <property type="entry name" value="HisK_dim/P_dom"/>
</dbReference>
<dbReference type="FunFam" id="3.30.565.10:FF:000037">
    <property type="entry name" value="Hybrid sensor histidine kinase/response regulator"/>
    <property type="match status" value="1"/>
</dbReference>
<dbReference type="CDD" id="cd00130">
    <property type="entry name" value="PAS"/>
    <property type="match status" value="1"/>
</dbReference>
<proteinExistence type="predicted"/>
<dbReference type="PRINTS" id="PR00344">
    <property type="entry name" value="BCTRLSENSOR"/>
</dbReference>
<comment type="catalytic activity">
    <reaction evidence="1">
        <text>ATP + protein L-histidine = ADP + protein N-phospho-L-histidine.</text>
        <dbReference type="EC" id="2.7.13.3"/>
    </reaction>
</comment>
<dbReference type="GO" id="GO:0005524">
    <property type="term" value="F:ATP binding"/>
    <property type="evidence" value="ECO:0007669"/>
    <property type="project" value="UniProtKB-KW"/>
</dbReference>
<dbReference type="InterPro" id="IPR003594">
    <property type="entry name" value="HATPase_dom"/>
</dbReference>
<gene>
    <name evidence="10" type="ORF">PBV87_10865</name>
</gene>
<dbReference type="InterPro" id="IPR005467">
    <property type="entry name" value="His_kinase_dom"/>
</dbReference>
<keyword evidence="3" id="KW-0597">Phosphoprotein</keyword>
<dbReference type="Gene3D" id="3.30.450.20">
    <property type="entry name" value="PAS domain"/>
    <property type="match status" value="2"/>
</dbReference>
<dbReference type="Proteomes" id="UP001169242">
    <property type="component" value="Unassembled WGS sequence"/>
</dbReference>
<dbReference type="Pfam" id="PF00512">
    <property type="entry name" value="HisKA"/>
    <property type="match status" value="1"/>
</dbReference>
<reference evidence="10" key="1">
    <citation type="journal article" date="2023" name="Int. J. Syst. Evol. Microbiol.">
        <title>&lt;i&gt;Holtiella tumoricola&lt;/i&gt; gen. nov. sp. nov., isolated from a human clinical sample.</title>
        <authorList>
            <person name="Allen-Vercoe E."/>
            <person name="Daigneault M.C."/>
            <person name="Vancuren S.J."/>
            <person name="Cochrane K."/>
            <person name="O'Neal L.L."/>
            <person name="Sankaranarayanan K."/>
            <person name="Lawson P.A."/>
        </authorList>
    </citation>
    <scope>NUCLEOTIDE SEQUENCE</scope>
    <source>
        <strain evidence="10">CC70A</strain>
    </source>
</reference>
<protein>
    <recommendedName>
        <fullName evidence="2">histidine kinase</fullName>
        <ecNumber evidence="2">2.7.13.3</ecNumber>
    </recommendedName>
</protein>
<evidence type="ECO:0000256" key="4">
    <source>
        <dbReference type="ARBA" id="ARBA00022679"/>
    </source>
</evidence>
<comment type="caution">
    <text evidence="10">The sequence shown here is derived from an EMBL/GenBank/DDBJ whole genome shotgun (WGS) entry which is preliminary data.</text>
</comment>
<feature type="domain" description="Histidine kinase" evidence="9">
    <location>
        <begin position="438"/>
        <end position="665"/>
    </location>
</feature>
<dbReference type="InterPro" id="IPR036890">
    <property type="entry name" value="HATPase_C_sf"/>
</dbReference>
<keyword evidence="7 10" id="KW-0067">ATP-binding</keyword>
<dbReference type="PANTHER" id="PTHR43711">
    <property type="entry name" value="TWO-COMPONENT HISTIDINE KINASE"/>
    <property type="match status" value="1"/>
</dbReference>
<evidence type="ECO:0000256" key="8">
    <source>
        <dbReference type="ARBA" id="ARBA00023012"/>
    </source>
</evidence>
<dbReference type="SUPFAM" id="SSF47384">
    <property type="entry name" value="Homodimeric domain of signal transducing histidine kinase"/>
    <property type="match status" value="1"/>
</dbReference>
<dbReference type="CDD" id="cd00082">
    <property type="entry name" value="HisKA"/>
    <property type="match status" value="1"/>
</dbReference>
<dbReference type="PANTHER" id="PTHR43711:SF26">
    <property type="entry name" value="SENSOR HISTIDINE KINASE RCSC"/>
    <property type="match status" value="1"/>
</dbReference>
<dbReference type="EMBL" id="JAQIFT010000043">
    <property type="protein sequence ID" value="MDA3731981.1"/>
    <property type="molecule type" value="Genomic_DNA"/>
</dbReference>
<dbReference type="GO" id="GO:0000155">
    <property type="term" value="F:phosphorelay sensor kinase activity"/>
    <property type="evidence" value="ECO:0007669"/>
    <property type="project" value="InterPro"/>
</dbReference>
<evidence type="ECO:0000256" key="2">
    <source>
        <dbReference type="ARBA" id="ARBA00012438"/>
    </source>
</evidence>
<evidence type="ECO:0000256" key="6">
    <source>
        <dbReference type="ARBA" id="ARBA00022777"/>
    </source>
</evidence>
<keyword evidence="6" id="KW-0418">Kinase</keyword>
<dbReference type="CDD" id="cd16922">
    <property type="entry name" value="HATPase_EvgS-ArcB-TorS-like"/>
    <property type="match status" value="1"/>
</dbReference>
<dbReference type="InterPro" id="IPR000014">
    <property type="entry name" value="PAS"/>
</dbReference>
<dbReference type="SMART" id="SM00091">
    <property type="entry name" value="PAS"/>
    <property type="match status" value="2"/>
</dbReference>
<evidence type="ECO:0000313" key="11">
    <source>
        <dbReference type="Proteomes" id="UP001169242"/>
    </source>
</evidence>
<evidence type="ECO:0000313" key="10">
    <source>
        <dbReference type="EMBL" id="MDA3731981.1"/>
    </source>
</evidence>
<dbReference type="Gene3D" id="1.10.287.130">
    <property type="match status" value="1"/>
</dbReference>
<accession>A0AA42DNL0</accession>
<keyword evidence="11" id="KW-1185">Reference proteome</keyword>
<keyword evidence="8" id="KW-0902">Two-component regulatory system</keyword>
<dbReference type="EC" id="2.7.13.3" evidence="2"/>
<dbReference type="InterPro" id="IPR050736">
    <property type="entry name" value="Sensor_HK_Regulatory"/>
</dbReference>
<dbReference type="PROSITE" id="PS50109">
    <property type="entry name" value="HIS_KIN"/>
    <property type="match status" value="1"/>
</dbReference>
<evidence type="ECO:0000256" key="3">
    <source>
        <dbReference type="ARBA" id="ARBA00022553"/>
    </source>
</evidence>
<organism evidence="10 11">
    <name type="scientific">Holtiella tumoricola</name>
    <dbReference type="NCBI Taxonomy" id="3018743"/>
    <lineage>
        <taxon>Bacteria</taxon>
        <taxon>Bacillati</taxon>
        <taxon>Bacillota</taxon>
        <taxon>Clostridia</taxon>
        <taxon>Lachnospirales</taxon>
        <taxon>Cellulosilyticaceae</taxon>
        <taxon>Holtiella</taxon>
    </lineage>
</organism>
<keyword evidence="5" id="KW-0547">Nucleotide-binding</keyword>
<evidence type="ECO:0000256" key="7">
    <source>
        <dbReference type="ARBA" id="ARBA00022840"/>
    </source>
</evidence>
<dbReference type="AlphaFoldDB" id="A0AA42DNL0"/>
<dbReference type="SUPFAM" id="SSF55785">
    <property type="entry name" value="PYP-like sensor domain (PAS domain)"/>
    <property type="match status" value="2"/>
</dbReference>
<dbReference type="SMART" id="SM00387">
    <property type="entry name" value="HATPase_c"/>
    <property type="match status" value="1"/>
</dbReference>
<evidence type="ECO:0000256" key="5">
    <source>
        <dbReference type="ARBA" id="ARBA00022741"/>
    </source>
</evidence>
<evidence type="ECO:0000259" key="9">
    <source>
        <dbReference type="PROSITE" id="PS50109"/>
    </source>
</evidence>
<dbReference type="Pfam" id="PF02518">
    <property type="entry name" value="HATPase_c"/>
    <property type="match status" value="1"/>
</dbReference>
<dbReference type="SMART" id="SM00388">
    <property type="entry name" value="HisKA"/>
    <property type="match status" value="1"/>
</dbReference>
<name>A0AA42DNL0_9FIRM</name>
<dbReference type="InterPro" id="IPR035965">
    <property type="entry name" value="PAS-like_dom_sf"/>
</dbReference>
<sequence length="700" mass="81537">MDRALLDHLDEGIIIFDEDYKIQFCNKRIIAKLKYSKDNLHNQYIGEVLAESIEKVMEASTKSNSKNIVTSLYDKVGNLIEVRVRVFRNQWLGKENYWLVIKEYKKEKVMAKELEVILENIPYAIWLADTEDNYKFANSNTLTMVNQLSDMNNISNRKELLEQHPEEVYKETLNKDIFKKDQSILRKGIMINEERMSANAKENLTYQLIKIPLFDENQTYQGYIGMSQYNILKQNVDIAKVIESKNSDFRIDQKELDDQLVQSLEFSTRAARIFQGNNIIILKYNENVERMEEIGRLQKSDDRLLTNSPLRIDGIKLVELIEENTEWKVEVFEQKMGCRITKESKTIDDSYIRINPIEYNNKFMGAIFTTYESKLQYPLMDSCIIDKLCQHIAVLFKSIEYSLEIRSELLKRKEIEAEKIAYQEALQLETLKSEFLANMSHELKTPLNIIYSTMQMFELEVKEIDEEDSIGEILSKLERYKSIEKQNILRLLRLINNITDISKMGAGYYQAKWVNCNIISIIEDITMSVVEYVKNKELSIIFDTEVEELVMACDPEKIERIMLNLLSNAVKYTSKGDSIEVNLGIEKNRLIISVKDTGIGIPKEKQAMIFERFAQVDTSFTRRCEGSGIGLALVKCLVEMQQGNIYVESEEGKGSLFVVKIPIHRIDEPQQIDEKDHGDPEKEEMLIHKCKIEFSDVYDL</sequence>
<evidence type="ECO:0000256" key="1">
    <source>
        <dbReference type="ARBA" id="ARBA00000085"/>
    </source>
</evidence>